<protein>
    <submittedName>
        <fullName evidence="1">U32 family peptidase</fullName>
    </submittedName>
</protein>
<dbReference type="Proteomes" id="UP000553776">
    <property type="component" value="Unassembled WGS sequence"/>
</dbReference>
<organism evidence="1 2">
    <name type="scientific">Cohnella xylanilytica</name>
    <dbReference type="NCBI Taxonomy" id="557555"/>
    <lineage>
        <taxon>Bacteria</taxon>
        <taxon>Bacillati</taxon>
        <taxon>Bacillota</taxon>
        <taxon>Bacilli</taxon>
        <taxon>Bacillales</taxon>
        <taxon>Paenibacillaceae</taxon>
        <taxon>Cohnella</taxon>
    </lineage>
</organism>
<proteinExistence type="predicted"/>
<dbReference type="InterPro" id="IPR051454">
    <property type="entry name" value="RNA/ubiquinone_mod_enzymes"/>
</dbReference>
<dbReference type="EMBL" id="JACJVR010000081">
    <property type="protein sequence ID" value="MBB6693935.1"/>
    <property type="molecule type" value="Genomic_DNA"/>
</dbReference>
<comment type="caution">
    <text evidence="1">The sequence shown here is derived from an EMBL/GenBank/DDBJ whole genome shotgun (WGS) entry which is preliminary data.</text>
</comment>
<dbReference type="AlphaFoldDB" id="A0A841U0B0"/>
<gene>
    <name evidence="1" type="ORF">H7B90_21275</name>
</gene>
<dbReference type="Pfam" id="PF01136">
    <property type="entry name" value="Peptidase_U32"/>
    <property type="match status" value="1"/>
</dbReference>
<dbReference type="PANTHER" id="PTHR30217:SF7">
    <property type="entry name" value="TRNA HYDROXYLATION PROTEIN P2"/>
    <property type="match status" value="1"/>
</dbReference>
<sequence>MLVSAGSIGQLVRYVEAGANAVLIGEHRFGMRLPGEIPEDGIGEAIRRAHELGAMAYVSANKLFRNEELPALPGYLKRVAEAGADAVVFGDPAVLMAVREAAPGLRLHWNAEMTGTNSAAAAYWGRKGAVRAVLARELNEEEIADFKRRSELEIQVQAHGMTNIYHSRRNLLQSYMEHIGREARIVDLGADRGRFLTEAERPGERLPIYEDANGTHVMSADDICLLEALPELLAAGADSLYVEPLLKPEEYNIAVLRGYRSALDAWAADPDGYVMDDRWLDAIRELQDPNRELTFGFLYKEQVY</sequence>
<evidence type="ECO:0000313" key="1">
    <source>
        <dbReference type="EMBL" id="MBB6693935.1"/>
    </source>
</evidence>
<dbReference type="PANTHER" id="PTHR30217">
    <property type="entry name" value="PEPTIDASE U32 FAMILY"/>
    <property type="match status" value="1"/>
</dbReference>
<name>A0A841U0B0_9BACL</name>
<keyword evidence="2" id="KW-1185">Reference proteome</keyword>
<dbReference type="InterPro" id="IPR001539">
    <property type="entry name" value="Peptidase_U32"/>
</dbReference>
<reference evidence="1 2" key="1">
    <citation type="submission" date="2020-08" db="EMBL/GenBank/DDBJ databases">
        <title>Cohnella phylogeny.</title>
        <authorList>
            <person name="Dunlap C."/>
        </authorList>
    </citation>
    <scope>NUCLEOTIDE SEQUENCE [LARGE SCALE GENOMIC DNA]</scope>
    <source>
        <strain evidence="1 2">DSM 25239</strain>
    </source>
</reference>
<accession>A0A841U0B0</accession>
<evidence type="ECO:0000313" key="2">
    <source>
        <dbReference type="Proteomes" id="UP000553776"/>
    </source>
</evidence>